<dbReference type="GO" id="GO:0006401">
    <property type="term" value="P:RNA catabolic process"/>
    <property type="evidence" value="ECO:0007669"/>
    <property type="project" value="InterPro"/>
</dbReference>
<dbReference type="Pfam" id="PF14559">
    <property type="entry name" value="TPR_19"/>
    <property type="match status" value="1"/>
</dbReference>
<evidence type="ECO:0008006" key="6">
    <source>
        <dbReference type="Google" id="ProtNLM"/>
    </source>
</evidence>
<sequence length="1400" mass="155438">MASKVALKAVKSSLDAGQYVKAADQVEEFLKQDAKNHTAWLFLGFAREKLGELDAAEKAICKAAELKPQDAQAYKGLITLYEKQGSARLDQYHDVAFKLAEIYAQQEDRAQCQSVIDKYELFAKKHGTRAQYRRALELILPTSPLYPTLEGRVMQPNLTYQRILESAEAEEKAWINTQIGERRTRLGAKIDQVIRQVKAEAITKFQIEEKYAALIDWTRDDDARHDLEQKLFQRMFDNLLFLPKDAKATQRDKVLNMANGMVIIKLRCLLAWKIALEWVDAEDLVEWDVNIFREFIEYFPDDGLSKVLRGSLESNASPFPQPPVEEADQDDVSQKLTEADQLILMNEGLEDCPESPLGHRIMAYTYLHFEDWQSTVDSARKAQTLYKNAEQQYALDLQNSLDGVNLILAKALITFQSPRHHPEAKGLFQNILERKPKLTAALLGIGLIFEEDEDYAEAIKFLQQAADRDPDNVRIKLELAWCRAQNGELEEGLDELQEVLSELESQKSQDLPMKSVALYRIAYCMWHINTSAAARKDKAGPYQYLIAAVKANPSYAPAYTLLGIYFQDYGKSKQRARVALQKAFELSTSELEAAHRLAQTFADSGEWDLVELVAQRVVASGKARPAPGSKKKAYSWPYAALGVVQMNKQHYSQSIVSFQAALRITPDDYYSWVGLGESYHNAGRHVAATKAFAKAEIIGHALPPEETWFAKYMLANVQREMGFFDEAIVAYKDVLVLKPGEFGVLISLLQTISESAWAKVGLGMYGEAVRLAKQALEVAAEIARDRKDFFNLWKAVGDSCSVLGHMKLHAAANDLQTVVGLLETTDDAELSVLADVDKASVEQLKANEDDTPSSIADRWLLAAVLAHKRAIHASSTDPHAQAVSWYNLGWAEYDAYISGGEVVKTKGKKPHRLLKAAMKCFKKAIELEAGNSEFWNALGVVTMTLNPKVSQHSFVRSLHLSEHNSRAWTNLGVLYLINNDSQLANEAFTRAQSEDPEYADAWIGQGLLAMLFGNLQEARGLFMHAFDIADGSVLPARRHYALSAFDHLLKDPARSQEVSALLQPLFAMRQYHTQQPSDMIATHLLAQFAERVGDHETSAETLVEVCNAAEQEYETSESNEYLVRYAQAKADLARAQLACGEYVEAVTNAETALDLSSDADELGPAYAEPRQKWRLSAQISAGLAHSHLKQTEKSIKMFEAALKESRGEPDVVCMLAQVLWAKGGPAEKEAARSQLFDIVETHPGHVQAVALLAVTGLLDDDQDVLEAVEEDLKALRRGDEVGVLDKIRVSKILAGIVGCRSPQNQASDQPAVIADALNGIMLAPGQPQGWLELAQTVGSDGGRDYAAEMAVLNAERQIPPGGKLSATDLARAYEGTGTPEDLLKAKMLAPWRLTIAAEAA</sequence>
<dbReference type="eggNOG" id="KOG1127">
    <property type="taxonomic scope" value="Eukaryota"/>
</dbReference>
<dbReference type="Pfam" id="PF18833">
    <property type="entry name" value="TPR_22"/>
    <property type="match status" value="1"/>
</dbReference>
<feature type="repeat" description="TPR" evidence="3">
    <location>
        <begin position="635"/>
        <end position="668"/>
    </location>
</feature>
<evidence type="ECO:0000313" key="5">
    <source>
        <dbReference type="Proteomes" id="UP000019484"/>
    </source>
</evidence>
<protein>
    <recommendedName>
        <fullName evidence="6">Superkiller protein 3</fullName>
    </recommendedName>
</protein>
<dbReference type="Pfam" id="PF13432">
    <property type="entry name" value="TPR_16"/>
    <property type="match status" value="3"/>
</dbReference>
<dbReference type="GO" id="GO:0055087">
    <property type="term" value="C:Ski complex"/>
    <property type="evidence" value="ECO:0007669"/>
    <property type="project" value="InterPro"/>
</dbReference>
<gene>
    <name evidence="4" type="ORF">A1O1_03075</name>
</gene>
<dbReference type="Gene3D" id="1.25.40.10">
    <property type="entry name" value="Tetratricopeptide repeat domain"/>
    <property type="match status" value="5"/>
</dbReference>
<dbReference type="OrthoDB" id="421075at2759"/>
<comment type="caution">
    <text evidence="4">The sequence shown here is derived from an EMBL/GenBank/DDBJ whole genome shotgun (WGS) entry which is preliminary data.</text>
</comment>
<dbReference type="PROSITE" id="PS50005">
    <property type="entry name" value="TPR"/>
    <property type="match status" value="4"/>
</dbReference>
<dbReference type="SMART" id="SM00028">
    <property type="entry name" value="TPR"/>
    <property type="match status" value="12"/>
</dbReference>
<evidence type="ECO:0000256" key="3">
    <source>
        <dbReference type="PROSITE-ProRule" id="PRU00339"/>
    </source>
</evidence>
<evidence type="ECO:0000256" key="1">
    <source>
        <dbReference type="ARBA" id="ARBA00022737"/>
    </source>
</evidence>
<dbReference type="InterPro" id="IPR040962">
    <property type="entry name" value="TPR_22"/>
</dbReference>
<feature type="repeat" description="TPR" evidence="3">
    <location>
        <begin position="37"/>
        <end position="70"/>
    </location>
</feature>
<evidence type="ECO:0000256" key="2">
    <source>
        <dbReference type="ARBA" id="ARBA00022803"/>
    </source>
</evidence>
<dbReference type="SUPFAM" id="SSF48452">
    <property type="entry name" value="TPR-like"/>
    <property type="match status" value="3"/>
</dbReference>
<keyword evidence="5" id="KW-1185">Reference proteome</keyword>
<proteinExistence type="predicted"/>
<reference evidence="4 5" key="1">
    <citation type="submission" date="2013-03" db="EMBL/GenBank/DDBJ databases">
        <title>The Genome Sequence of Capronia coronata CBS 617.96.</title>
        <authorList>
            <consortium name="The Broad Institute Genomics Platform"/>
            <person name="Cuomo C."/>
            <person name="de Hoog S."/>
            <person name="Gorbushina A."/>
            <person name="Walker B."/>
            <person name="Young S.K."/>
            <person name="Zeng Q."/>
            <person name="Gargeya S."/>
            <person name="Fitzgerald M."/>
            <person name="Haas B."/>
            <person name="Abouelleil A."/>
            <person name="Allen A.W."/>
            <person name="Alvarado L."/>
            <person name="Arachchi H.M."/>
            <person name="Berlin A.M."/>
            <person name="Chapman S.B."/>
            <person name="Gainer-Dewar J."/>
            <person name="Goldberg J."/>
            <person name="Griggs A."/>
            <person name="Gujja S."/>
            <person name="Hansen M."/>
            <person name="Howarth C."/>
            <person name="Imamovic A."/>
            <person name="Ireland A."/>
            <person name="Larimer J."/>
            <person name="McCowan C."/>
            <person name="Murphy C."/>
            <person name="Pearson M."/>
            <person name="Poon T.W."/>
            <person name="Priest M."/>
            <person name="Roberts A."/>
            <person name="Saif S."/>
            <person name="Shea T."/>
            <person name="Sisk P."/>
            <person name="Sykes S."/>
            <person name="Wortman J."/>
            <person name="Nusbaum C."/>
            <person name="Birren B."/>
        </authorList>
    </citation>
    <scope>NUCLEOTIDE SEQUENCE [LARGE SCALE GENOMIC DNA]</scope>
    <source>
        <strain evidence="4 5">CBS 617.96</strain>
    </source>
</reference>
<feature type="repeat" description="TPR" evidence="3">
    <location>
        <begin position="965"/>
        <end position="998"/>
    </location>
</feature>
<dbReference type="STRING" id="1182541.W9YQ34"/>
<organism evidence="4 5">
    <name type="scientific">Capronia coronata CBS 617.96</name>
    <dbReference type="NCBI Taxonomy" id="1182541"/>
    <lineage>
        <taxon>Eukaryota</taxon>
        <taxon>Fungi</taxon>
        <taxon>Dikarya</taxon>
        <taxon>Ascomycota</taxon>
        <taxon>Pezizomycotina</taxon>
        <taxon>Eurotiomycetes</taxon>
        <taxon>Chaetothyriomycetidae</taxon>
        <taxon>Chaetothyriales</taxon>
        <taxon>Herpotrichiellaceae</taxon>
        <taxon>Capronia</taxon>
    </lineage>
</organism>
<evidence type="ECO:0000313" key="4">
    <source>
        <dbReference type="EMBL" id="EXJ94678.1"/>
    </source>
</evidence>
<dbReference type="GeneID" id="19157971"/>
<dbReference type="HOGENOM" id="CLU_001688_2_0_1"/>
<dbReference type="EMBL" id="AMWN01000002">
    <property type="protein sequence ID" value="EXJ94678.1"/>
    <property type="molecule type" value="Genomic_DNA"/>
</dbReference>
<dbReference type="RefSeq" id="XP_007722172.1">
    <property type="nucleotide sequence ID" value="XM_007723982.1"/>
</dbReference>
<dbReference type="InterPro" id="IPR039226">
    <property type="entry name" value="Ski3/TTC37"/>
</dbReference>
<accession>W9YQ34</accession>
<dbReference type="InterPro" id="IPR011990">
    <property type="entry name" value="TPR-like_helical_dom_sf"/>
</dbReference>
<feature type="repeat" description="TPR" evidence="3">
    <location>
        <begin position="439"/>
        <end position="472"/>
    </location>
</feature>
<dbReference type="PANTHER" id="PTHR15704">
    <property type="entry name" value="SUPERKILLER 3 PROTEIN-RELATED"/>
    <property type="match status" value="1"/>
</dbReference>
<dbReference type="Proteomes" id="UP000019484">
    <property type="component" value="Unassembled WGS sequence"/>
</dbReference>
<name>W9YQ34_9EURO</name>
<dbReference type="InterPro" id="IPR019734">
    <property type="entry name" value="TPR_rpt"/>
</dbReference>
<keyword evidence="1" id="KW-0677">Repeat</keyword>
<dbReference type="PANTHER" id="PTHR15704:SF7">
    <property type="entry name" value="SUPERKILLER COMPLEX PROTEIN 3"/>
    <property type="match status" value="1"/>
</dbReference>
<keyword evidence="2 3" id="KW-0802">TPR repeat</keyword>